<dbReference type="RefSeq" id="WP_397402558.1">
    <property type="nucleotide sequence ID" value="NZ_JBIRYI010000003.1"/>
</dbReference>
<comment type="caution">
    <text evidence="1">The sequence shown here is derived from an EMBL/GenBank/DDBJ whole genome shotgun (WGS) entry which is preliminary data.</text>
</comment>
<protein>
    <recommendedName>
        <fullName evidence="3">Peptidase inhibitor family I36</fullName>
    </recommendedName>
</protein>
<gene>
    <name evidence="1" type="ORF">ACH47X_06560</name>
</gene>
<accession>A0ABW7XGC5</accession>
<evidence type="ECO:0008006" key="3">
    <source>
        <dbReference type="Google" id="ProtNLM"/>
    </source>
</evidence>
<organism evidence="1 2">
    <name type="scientific">Promicromonospora kroppenstedtii</name>
    <dbReference type="NCBI Taxonomy" id="440482"/>
    <lineage>
        <taxon>Bacteria</taxon>
        <taxon>Bacillati</taxon>
        <taxon>Actinomycetota</taxon>
        <taxon>Actinomycetes</taxon>
        <taxon>Micrococcales</taxon>
        <taxon>Promicromonosporaceae</taxon>
        <taxon>Promicromonospora</taxon>
    </lineage>
</organism>
<evidence type="ECO:0000313" key="2">
    <source>
        <dbReference type="Proteomes" id="UP001611580"/>
    </source>
</evidence>
<keyword evidence="2" id="KW-1185">Reference proteome</keyword>
<dbReference type="Proteomes" id="UP001611580">
    <property type="component" value="Unassembled WGS sequence"/>
</dbReference>
<reference evidence="1 2" key="1">
    <citation type="submission" date="2024-10" db="EMBL/GenBank/DDBJ databases">
        <title>The Natural Products Discovery Center: Release of the First 8490 Sequenced Strains for Exploring Actinobacteria Biosynthetic Diversity.</title>
        <authorList>
            <person name="Kalkreuter E."/>
            <person name="Kautsar S.A."/>
            <person name="Yang D."/>
            <person name="Bader C.D."/>
            <person name="Teijaro C.N."/>
            <person name="Fluegel L."/>
            <person name="Davis C.M."/>
            <person name="Simpson J.R."/>
            <person name="Lauterbach L."/>
            <person name="Steele A.D."/>
            <person name="Gui C."/>
            <person name="Meng S."/>
            <person name="Li G."/>
            <person name="Viehrig K."/>
            <person name="Ye F."/>
            <person name="Su P."/>
            <person name="Kiefer A.F."/>
            <person name="Nichols A."/>
            <person name="Cepeda A.J."/>
            <person name="Yan W."/>
            <person name="Fan B."/>
            <person name="Jiang Y."/>
            <person name="Adhikari A."/>
            <person name="Zheng C.-J."/>
            <person name="Schuster L."/>
            <person name="Cowan T.M."/>
            <person name="Smanski M.J."/>
            <person name="Chevrette M.G."/>
            <person name="De Carvalho L.P.S."/>
            <person name="Shen B."/>
        </authorList>
    </citation>
    <scope>NUCLEOTIDE SEQUENCE [LARGE SCALE GENOMIC DNA]</scope>
    <source>
        <strain evidence="1 2">NPDC019481</strain>
    </source>
</reference>
<evidence type="ECO:0000313" key="1">
    <source>
        <dbReference type="EMBL" id="MFI2486554.1"/>
    </source>
</evidence>
<sequence>MLALLLAGTAGTSTIARAETGLPEPTARTAQQLSADDMAAARTIAVQPDRFAPLVGGPWSNPAPARFYTNQPDTVPACGVGYACMKIKAGSQSWYTDFWYYDYGVYALENWIGAGWLNNRQTGGATLRTYTESGTVIKCYPSNSNGAVSRPNWSPVYYISLLPQRC</sequence>
<name>A0ABW7XGC5_9MICO</name>
<dbReference type="EMBL" id="JBIRYI010000003">
    <property type="protein sequence ID" value="MFI2486554.1"/>
    <property type="molecule type" value="Genomic_DNA"/>
</dbReference>
<proteinExistence type="predicted"/>